<accession>A0A484ZPZ0</accession>
<name>A0A484ZPZ0_9GAMM</name>
<protein>
    <submittedName>
        <fullName evidence="1">Uncharacterized protein</fullName>
    </submittedName>
</protein>
<gene>
    <name evidence="1" type="ORF">NCTC12282_04660</name>
</gene>
<proteinExistence type="predicted"/>
<evidence type="ECO:0000313" key="1">
    <source>
        <dbReference type="EMBL" id="VFS50737.1"/>
    </source>
</evidence>
<evidence type="ECO:0000313" key="2">
    <source>
        <dbReference type="Proteomes" id="UP000373449"/>
    </source>
</evidence>
<reference evidence="1 2" key="1">
    <citation type="submission" date="2019-03" db="EMBL/GenBank/DDBJ databases">
        <authorList>
            <consortium name="Pathogen Informatics"/>
        </authorList>
    </citation>
    <scope>NUCLEOTIDE SEQUENCE [LARGE SCALE GENOMIC DNA]</scope>
    <source>
        <strain evidence="1 2">NCTC12282</strain>
    </source>
</reference>
<organism evidence="1 2">
    <name type="scientific">Budvicia aquatica</name>
    <dbReference type="NCBI Taxonomy" id="82979"/>
    <lineage>
        <taxon>Bacteria</taxon>
        <taxon>Pseudomonadati</taxon>
        <taxon>Pseudomonadota</taxon>
        <taxon>Gammaproteobacteria</taxon>
        <taxon>Enterobacterales</taxon>
        <taxon>Budviciaceae</taxon>
        <taxon>Budvicia</taxon>
    </lineage>
</organism>
<dbReference type="EMBL" id="CAADJA010000002">
    <property type="protein sequence ID" value="VFS50737.1"/>
    <property type="molecule type" value="Genomic_DNA"/>
</dbReference>
<sequence length="43" mass="4345">MKVTVRAALVLSHIDNTVGAACLLGVGGRKVPFSPVSAHADSV</sequence>
<dbReference type="Proteomes" id="UP000373449">
    <property type="component" value="Unassembled WGS sequence"/>
</dbReference>
<dbReference type="AlphaFoldDB" id="A0A484ZPZ0"/>